<keyword evidence="10 12" id="KW-0804">Transcription</keyword>
<comment type="subunit">
    <text evidence="12">Homodimer. Part of a genome packaging complex composed of packaging proteins 1, 2 and 3; this complex specifically binds to the packaging sequence on the left end of viral genomic DNA and performs packaging of the viral genome. Interacts with protein 33K.</text>
</comment>
<keyword evidence="3 12" id="KW-1188">Viral release from host cell</keyword>
<dbReference type="GO" id="GO:0006351">
    <property type="term" value="P:DNA-templated transcription"/>
    <property type="evidence" value="ECO:0007669"/>
    <property type="project" value="UniProtKB-UniRule"/>
</dbReference>
<protein>
    <recommendedName>
        <fullName evidence="12">Packaging protein 1</fullName>
    </recommendedName>
    <alternativeName>
        <fullName evidence="12">Packaging protein IVa2</fullName>
    </alternativeName>
</protein>
<evidence type="ECO:0000256" key="13">
    <source>
        <dbReference type="SAM" id="MobiDB-lite"/>
    </source>
</evidence>
<feature type="region of interest" description="DNA-binding" evidence="12">
    <location>
        <begin position="419"/>
        <end position="439"/>
    </location>
</feature>
<keyword evidence="1 12" id="KW-0597">Phosphoprotein</keyword>
<evidence type="ECO:0000256" key="8">
    <source>
        <dbReference type="ARBA" id="ARBA00023125"/>
    </source>
</evidence>
<evidence type="ECO:0000256" key="7">
    <source>
        <dbReference type="ARBA" id="ARBA00023015"/>
    </source>
</evidence>
<feature type="binding site" evidence="12">
    <location>
        <begin position="151"/>
        <end position="158"/>
    </location>
    <ligand>
        <name>ATP</name>
        <dbReference type="ChEBI" id="CHEBI:30616"/>
    </ligand>
</feature>
<evidence type="ECO:0000256" key="3">
    <source>
        <dbReference type="ARBA" id="ARBA00022612"/>
    </source>
</evidence>
<evidence type="ECO:0000256" key="10">
    <source>
        <dbReference type="ARBA" id="ARBA00023163"/>
    </source>
</evidence>
<evidence type="ECO:0000256" key="1">
    <source>
        <dbReference type="ARBA" id="ARBA00022553"/>
    </source>
</evidence>
<dbReference type="SUPFAM" id="SSF52540">
    <property type="entry name" value="P-loop containing nucleoside triphosphate hydrolases"/>
    <property type="match status" value="2"/>
</dbReference>
<organism evidence="14">
    <name type="scientific">Fowl aviadenovirus A</name>
    <dbReference type="NCBI Taxonomy" id="190061"/>
    <lineage>
        <taxon>Viruses</taxon>
        <taxon>Varidnaviria</taxon>
        <taxon>Bamfordvirae</taxon>
        <taxon>Preplasmiviricota</taxon>
        <taxon>Polisuviricotina</taxon>
        <taxon>Pharingeaviricetes</taxon>
        <taxon>Rowavirales</taxon>
        <taxon>Adenoviridae</taxon>
        <taxon>Aviadenovirus</taxon>
        <taxon>Aviadenovirus ventriculi</taxon>
    </lineage>
</organism>
<evidence type="ECO:0000313" key="14">
    <source>
        <dbReference type="EMBL" id="ASU56010.1"/>
    </source>
</evidence>
<reference evidence="14" key="1">
    <citation type="journal article" date="2017" name="Genome Announc.">
        <title>Genome Sequence of Fowl Aviadenovirus A Strain JM1/1, Which Caused Gizzard Erosions in Japan.</title>
        <authorList>
            <person name="Thanasut K."/>
            <person name="Fujino K."/>
            <person name="Taharaguchi M."/>
            <person name="Taharaguchi S."/>
            <person name="Shimokawa F."/>
            <person name="Murakami M."/>
            <person name="Takase K."/>
        </authorList>
    </citation>
    <scope>NUCLEOTIDE SEQUENCE [LARGE SCALE GENOMIC DNA]</scope>
    <source>
        <strain evidence="14">JM1/1</strain>
    </source>
</reference>
<gene>
    <name evidence="12" type="primary">IVa2</name>
</gene>
<keyword evidence="2 12" id="KW-1048">Host nucleus</keyword>
<comment type="induction">
    <text evidence="12">Expressed in the intermediate phase of the viral replicative cycle.</text>
</comment>
<evidence type="ECO:0000256" key="11">
    <source>
        <dbReference type="ARBA" id="ARBA00023219"/>
    </source>
</evidence>
<proteinExistence type="evidence at transcript level"/>
<evidence type="ECO:0000256" key="4">
    <source>
        <dbReference type="ARBA" id="ARBA00022741"/>
    </source>
</evidence>
<dbReference type="GO" id="GO:0003677">
    <property type="term" value="F:DNA binding"/>
    <property type="evidence" value="ECO:0007669"/>
    <property type="project" value="UniProtKB-UniRule"/>
</dbReference>
<keyword evidence="5 12" id="KW-0067">ATP-binding</keyword>
<evidence type="ECO:0000256" key="5">
    <source>
        <dbReference type="ARBA" id="ARBA00022840"/>
    </source>
</evidence>
<keyword evidence="11 12" id="KW-0231">Viral genome packaging</keyword>
<evidence type="ECO:0000256" key="12">
    <source>
        <dbReference type="HAMAP-Rule" id="MF_04057"/>
    </source>
</evidence>
<dbReference type="GO" id="GO:0005524">
    <property type="term" value="F:ATP binding"/>
    <property type="evidence" value="ECO:0007669"/>
    <property type="project" value="UniProtKB-UniRule"/>
</dbReference>
<dbReference type="InterPro" id="IPR003389">
    <property type="entry name" value="Adeno_IVa2"/>
</dbReference>
<keyword evidence="9 12" id="KW-0010">Activator</keyword>
<evidence type="ECO:0000256" key="9">
    <source>
        <dbReference type="ARBA" id="ARBA00023159"/>
    </source>
</evidence>
<name>A0A286QWT6_9ADEN</name>
<dbReference type="GO" id="GO:0019076">
    <property type="term" value="P:viral release from host cell"/>
    <property type="evidence" value="ECO:0007669"/>
    <property type="project" value="UniProtKB-UniRule"/>
</dbReference>
<keyword evidence="4 12" id="KW-0547">Nucleotide-binding</keyword>
<dbReference type="HAMAP" id="MF_04057">
    <property type="entry name" value="ADV_PKG1"/>
    <property type="match status" value="1"/>
</dbReference>
<sequence length="439" mass="50379">MSTQIPARQETYDPSQSSGTKTPSHPYDGNPTRSYPKRNAGKFTTYSSQMIAPRKRKAWEYEEEEYEASRDFYQRVTSWYDGAVDLAPQLFREQHFPSYDEFYSLGGVNEKFLEAHEEVKAQEQMDSRYLQHGQLPSINMGKQPIIGVIYGPTGSGKSHLLRALISCNMLDPIPETVIFITPEKNMIPPIEQTSWNLQLVEANFDCREDGTIAPRTSTFRPEFIEMTYEEATAPEHLNIDHPDNIYVKVSKRGPVAIIMDECMDKLCSGSSVSVLFHALPSKLFARSAHCTAFYIFVVLHNMAPRTAIGNVPTLKVNAKMHILSCHIPQFQFARFLYAFAHNISKDLVVLLKAYFSFLQQNQRFSWVMYTPDPVSESFRWCSIDQQYSIIPLNVNIQERFLKTAKSIIKFSETHRKQLERNPKLTDLEKLSPPGTFQET</sequence>
<dbReference type="Proteomes" id="UP000315483">
    <property type="component" value="Segment"/>
</dbReference>
<feature type="region of interest" description="Disordered" evidence="13">
    <location>
        <begin position="1"/>
        <end position="42"/>
    </location>
</feature>
<dbReference type="GO" id="GO:0039708">
    <property type="term" value="P:nuclear capsid assembly"/>
    <property type="evidence" value="ECO:0007669"/>
    <property type="project" value="UniProtKB-UniRule"/>
</dbReference>
<dbReference type="GO" id="GO:0098035">
    <property type="term" value="P:viral DNA genome packaging via site-specific sequence recognition"/>
    <property type="evidence" value="ECO:0007669"/>
    <property type="project" value="UniProtKB-UniRule"/>
</dbReference>
<dbReference type="GO" id="GO:0019083">
    <property type="term" value="P:viral transcription"/>
    <property type="evidence" value="ECO:0007669"/>
    <property type="project" value="UniProtKB-UniRule"/>
</dbReference>
<evidence type="ECO:0000256" key="2">
    <source>
        <dbReference type="ARBA" id="ARBA00022562"/>
    </source>
</evidence>
<keyword evidence="6 12" id="KW-0946">Virion</keyword>
<keyword evidence="8 12" id="KW-0238">DNA-binding</keyword>
<dbReference type="InterPro" id="IPR027417">
    <property type="entry name" value="P-loop_NTPase"/>
</dbReference>
<dbReference type="GO" id="GO:0044196">
    <property type="term" value="C:host cell nucleolus"/>
    <property type="evidence" value="ECO:0007669"/>
    <property type="project" value="UniProtKB-SubCell"/>
</dbReference>
<comment type="subcellular location">
    <subcellularLocation>
        <location evidence="12">Virion</location>
    </subcellularLocation>
    <subcellularLocation>
        <location evidence="12">Host nucleus</location>
        <location evidence="12">Host nucleoplasm</location>
    </subcellularLocation>
    <subcellularLocation>
        <location evidence="12">Host nucleus</location>
        <location evidence="12">Host nucleolus</location>
    </subcellularLocation>
    <text evidence="12">Located at a unique vertex of the capsid. Present in about 6-8 copies per virion.</text>
</comment>
<dbReference type="GO" id="GO:0044423">
    <property type="term" value="C:virion component"/>
    <property type="evidence" value="ECO:0007669"/>
    <property type="project" value="UniProtKB-UniRule"/>
</dbReference>
<comment type="function">
    <text evidence="12">Component of the packaging machinery which encapsidates the viral DNA into preformed capsids and transcriptional activator of the viral major late promoter (MLP). Binds, along with packaging proteins 2 and 3, to the specific packaging sequence on the left end of viral genomic DNA and displays ATPase activity thereby providing the power stroke of the packaging machinery. The activity of packaging protein IVa2 is stimulated by protein 33K which acts as a terminase. May be the protein that pumps DNA into the capsid powered by ATP hydrolysis. Specifically binds to the 5'-CG-3' nucleotides of the repeats making up the packaging sequence. Component of the DEF-A and DEF-B transcription factors that bind downstream elements of the major late promoter (MLP), and stimulate transcription from the MLP after initiation of viral DNA replication. DEF-A is a heterodimer packaging proteins 1 and 2 and DEF-B is a homodimer of packaging protein 1.</text>
</comment>
<dbReference type="GO" id="GO:0006355">
    <property type="term" value="P:regulation of DNA-templated transcription"/>
    <property type="evidence" value="ECO:0007669"/>
    <property type="project" value="UniProtKB-UniRule"/>
</dbReference>
<feature type="compositionally biased region" description="Polar residues" evidence="13">
    <location>
        <begin position="1"/>
        <end position="23"/>
    </location>
</feature>
<accession>A0A286QWT6</accession>
<dbReference type="Pfam" id="PF02456">
    <property type="entry name" value="Adeno_IVa2"/>
    <property type="match status" value="1"/>
</dbReference>
<dbReference type="GO" id="GO:0044095">
    <property type="term" value="C:host cell nucleoplasm"/>
    <property type="evidence" value="ECO:0007669"/>
    <property type="project" value="UniProtKB-SubCell"/>
</dbReference>
<evidence type="ECO:0000256" key="6">
    <source>
        <dbReference type="ARBA" id="ARBA00022844"/>
    </source>
</evidence>
<comment type="similarity">
    <text evidence="12">Belongs to the adenoviridae packaging protein 1 family.</text>
</comment>
<dbReference type="EMBL" id="MF168407">
    <property type="protein sequence ID" value="ASU56010.1"/>
    <property type="molecule type" value="Genomic_DNA"/>
</dbReference>
<keyword evidence="7 12" id="KW-0805">Transcription regulation</keyword>